<dbReference type="AlphaFoldDB" id="A0A8W7PYS3"/>
<dbReference type="Proteomes" id="UP000075882">
    <property type="component" value="Unassembled WGS sequence"/>
</dbReference>
<evidence type="ECO:0000313" key="1">
    <source>
        <dbReference type="EnsemblMetazoa" id="ACOM039985-PA.1"/>
    </source>
</evidence>
<accession>A0A8W7PYS3</accession>
<proteinExistence type="predicted"/>
<protein>
    <submittedName>
        <fullName evidence="1">Uncharacterized protein</fullName>
    </submittedName>
</protein>
<organism evidence="1">
    <name type="scientific">Anopheles coluzzii</name>
    <name type="common">African malaria mosquito</name>
    <dbReference type="NCBI Taxonomy" id="1518534"/>
    <lineage>
        <taxon>Eukaryota</taxon>
        <taxon>Metazoa</taxon>
        <taxon>Ecdysozoa</taxon>
        <taxon>Arthropoda</taxon>
        <taxon>Hexapoda</taxon>
        <taxon>Insecta</taxon>
        <taxon>Pterygota</taxon>
        <taxon>Neoptera</taxon>
        <taxon>Endopterygota</taxon>
        <taxon>Diptera</taxon>
        <taxon>Nematocera</taxon>
        <taxon>Culicoidea</taxon>
        <taxon>Culicidae</taxon>
        <taxon>Anophelinae</taxon>
        <taxon>Anopheles</taxon>
    </lineage>
</organism>
<name>A0A8W7PYS3_ANOCL</name>
<reference evidence="1" key="1">
    <citation type="submission" date="2022-08" db="UniProtKB">
        <authorList>
            <consortium name="EnsemblMetazoa"/>
        </authorList>
    </citation>
    <scope>IDENTIFICATION</scope>
</reference>
<sequence>MVGVQDSVTVTVTRVVAVFVSVIVEVELTGTVTTVEKSAVEVVVCGGSIRVEVAVIDTVAVEVGRVAVTGTVDVISERVACVFGGRVTVSVFWEYLINGKRGDECILSDFPFEF</sequence>
<dbReference type="EnsemblMetazoa" id="ACOM039985-RA">
    <property type="protein sequence ID" value="ACOM039985-PA.1"/>
    <property type="gene ID" value="ACOM039985"/>
</dbReference>